<reference evidence="2" key="2">
    <citation type="submission" date="2020-09" db="EMBL/GenBank/DDBJ databases">
        <authorList>
            <person name="Sun Q."/>
            <person name="Ohkuma M."/>
        </authorList>
    </citation>
    <scope>NUCLEOTIDE SEQUENCE</scope>
    <source>
        <strain evidence="2">JCM 5069</strain>
    </source>
</reference>
<reference evidence="2" key="1">
    <citation type="journal article" date="2014" name="Int. J. Syst. Evol. Microbiol.">
        <title>Complete genome sequence of Corynebacterium casei LMG S-19264T (=DSM 44701T), isolated from a smear-ripened cheese.</title>
        <authorList>
            <consortium name="US DOE Joint Genome Institute (JGI-PGF)"/>
            <person name="Walter F."/>
            <person name="Albersmeier A."/>
            <person name="Kalinowski J."/>
            <person name="Ruckert C."/>
        </authorList>
    </citation>
    <scope>NUCLEOTIDE SEQUENCE</scope>
    <source>
        <strain evidence="2">JCM 5069</strain>
    </source>
</reference>
<evidence type="ECO:0008006" key="4">
    <source>
        <dbReference type="Google" id="ProtNLM"/>
    </source>
</evidence>
<evidence type="ECO:0000256" key="1">
    <source>
        <dbReference type="SAM" id="MobiDB-lite"/>
    </source>
</evidence>
<organism evidence="2 3">
    <name type="scientific">Streptomyces sulfonofaciens</name>
    <dbReference type="NCBI Taxonomy" id="68272"/>
    <lineage>
        <taxon>Bacteria</taxon>
        <taxon>Bacillati</taxon>
        <taxon>Actinomycetota</taxon>
        <taxon>Actinomycetes</taxon>
        <taxon>Kitasatosporales</taxon>
        <taxon>Streptomycetaceae</taxon>
        <taxon>Streptomyces</taxon>
    </lineage>
</organism>
<dbReference type="Proteomes" id="UP000603708">
    <property type="component" value="Unassembled WGS sequence"/>
</dbReference>
<comment type="caution">
    <text evidence="2">The sequence shown here is derived from an EMBL/GenBank/DDBJ whole genome shotgun (WGS) entry which is preliminary data.</text>
</comment>
<proteinExistence type="predicted"/>
<evidence type="ECO:0000313" key="2">
    <source>
        <dbReference type="EMBL" id="GHH87614.1"/>
    </source>
</evidence>
<accession>A0A919GNU5</accession>
<sequence>MFPSTLTHHFDVLREAGVVRPHDVGTAKTNTLGAQEVEARFPGLLSAVRAASAVGQGSGRTLGARHRPVLRRRSKFDCHRMAGHCGRRRPAGPVPFPHSPFPFPRREESHHEPRRPLP</sequence>
<name>A0A919GNU5_9ACTN</name>
<feature type="compositionally biased region" description="Pro residues" evidence="1">
    <location>
        <begin position="92"/>
        <end position="103"/>
    </location>
</feature>
<feature type="region of interest" description="Disordered" evidence="1">
    <location>
        <begin position="82"/>
        <end position="118"/>
    </location>
</feature>
<keyword evidence="3" id="KW-1185">Reference proteome</keyword>
<dbReference type="AlphaFoldDB" id="A0A919GNU5"/>
<dbReference type="EMBL" id="BNCD01000029">
    <property type="protein sequence ID" value="GHH87614.1"/>
    <property type="molecule type" value="Genomic_DNA"/>
</dbReference>
<protein>
    <recommendedName>
        <fullName evidence="4">ArsR family transcriptional regulator</fullName>
    </recommendedName>
</protein>
<gene>
    <name evidence="2" type="ORF">GCM10018793_64040</name>
</gene>
<evidence type="ECO:0000313" key="3">
    <source>
        <dbReference type="Proteomes" id="UP000603708"/>
    </source>
</evidence>
<feature type="compositionally biased region" description="Basic and acidic residues" evidence="1">
    <location>
        <begin position="104"/>
        <end position="118"/>
    </location>
</feature>